<evidence type="ECO:0008006" key="6">
    <source>
        <dbReference type="Google" id="ProtNLM"/>
    </source>
</evidence>
<dbReference type="SUPFAM" id="SSF47459">
    <property type="entry name" value="HLH, helix-loop-helix DNA-binding domain"/>
    <property type="match status" value="1"/>
</dbReference>
<proteinExistence type="predicted"/>
<feature type="region of interest" description="Disordered" evidence="3">
    <location>
        <begin position="115"/>
        <end position="150"/>
    </location>
</feature>
<organism evidence="4 5">
    <name type="scientific">Adiantum capillus-veneris</name>
    <name type="common">Maidenhair fern</name>
    <dbReference type="NCBI Taxonomy" id="13818"/>
    <lineage>
        <taxon>Eukaryota</taxon>
        <taxon>Viridiplantae</taxon>
        <taxon>Streptophyta</taxon>
        <taxon>Embryophyta</taxon>
        <taxon>Tracheophyta</taxon>
        <taxon>Polypodiopsida</taxon>
        <taxon>Polypodiidae</taxon>
        <taxon>Polypodiales</taxon>
        <taxon>Pteridineae</taxon>
        <taxon>Pteridaceae</taxon>
        <taxon>Vittarioideae</taxon>
        <taxon>Adiantum</taxon>
    </lineage>
</organism>
<evidence type="ECO:0000313" key="4">
    <source>
        <dbReference type="EMBL" id="KAI5084357.1"/>
    </source>
</evidence>
<evidence type="ECO:0000256" key="2">
    <source>
        <dbReference type="ARBA" id="ARBA00023163"/>
    </source>
</evidence>
<dbReference type="GO" id="GO:0046983">
    <property type="term" value="F:protein dimerization activity"/>
    <property type="evidence" value="ECO:0007669"/>
    <property type="project" value="InterPro"/>
</dbReference>
<dbReference type="Proteomes" id="UP000886520">
    <property type="component" value="Chromosome 1"/>
</dbReference>
<name>A0A9D4VFB0_ADICA</name>
<dbReference type="InterPro" id="IPR036638">
    <property type="entry name" value="HLH_DNA-bd_sf"/>
</dbReference>
<accession>A0A9D4VFB0</accession>
<evidence type="ECO:0000313" key="5">
    <source>
        <dbReference type="Proteomes" id="UP000886520"/>
    </source>
</evidence>
<keyword evidence="2" id="KW-0804">Transcription</keyword>
<feature type="compositionally biased region" description="Polar residues" evidence="3">
    <location>
        <begin position="122"/>
        <end position="136"/>
    </location>
</feature>
<evidence type="ECO:0000256" key="1">
    <source>
        <dbReference type="ARBA" id="ARBA00023015"/>
    </source>
</evidence>
<evidence type="ECO:0000256" key="3">
    <source>
        <dbReference type="SAM" id="MobiDB-lite"/>
    </source>
</evidence>
<sequence length="261" mass="28662">MEIMIMVEEQAAAPEESGWTSYLRCPSISQLSDSSFTSPQHPSIDMTSLVGLGVELNNDFQVAADAADLNRHFHVASQKDILHLHKSDDQLAAQYYECKGVNTARAPSMHDILSDHHEDASCGSSTLSDANSSSGSHPQPKQLKRKRKRHLDSKFAASPAALLEDTATSSPCSEQANKLCNRSDTFACDEEGKVSKRFKALQALIPCLKEMVGKEKEEEMLNAIISHVRALEQKVQVLLDVWSLTQLNHGLSPLTAHVNVD</sequence>
<gene>
    <name evidence="4" type="ORF">GOP47_0000526</name>
</gene>
<keyword evidence="1" id="KW-0805">Transcription regulation</keyword>
<keyword evidence="5" id="KW-1185">Reference proteome</keyword>
<protein>
    <recommendedName>
        <fullName evidence="6">BHLH domain-containing protein</fullName>
    </recommendedName>
</protein>
<dbReference type="EMBL" id="JABFUD020000001">
    <property type="protein sequence ID" value="KAI5084357.1"/>
    <property type="molecule type" value="Genomic_DNA"/>
</dbReference>
<dbReference type="AlphaFoldDB" id="A0A9D4VFB0"/>
<reference evidence="4" key="1">
    <citation type="submission" date="2021-01" db="EMBL/GenBank/DDBJ databases">
        <title>Adiantum capillus-veneris genome.</title>
        <authorList>
            <person name="Fang Y."/>
            <person name="Liao Q."/>
        </authorList>
    </citation>
    <scope>NUCLEOTIDE SEQUENCE</scope>
    <source>
        <strain evidence="4">H3</strain>
        <tissue evidence="4">Leaf</tissue>
    </source>
</reference>
<comment type="caution">
    <text evidence="4">The sequence shown here is derived from an EMBL/GenBank/DDBJ whole genome shotgun (WGS) entry which is preliminary data.</text>
</comment>
<dbReference type="OrthoDB" id="1989455at2759"/>